<dbReference type="InterPro" id="IPR020864">
    <property type="entry name" value="MACPF"/>
</dbReference>
<dbReference type="Proteomes" id="UP000094527">
    <property type="component" value="Unassembled WGS sequence"/>
</dbReference>
<evidence type="ECO:0000259" key="4">
    <source>
        <dbReference type="PROSITE" id="PS51412"/>
    </source>
</evidence>
<name>A0A1D2N8G8_ORCCI</name>
<accession>A0A1D2N8G8</accession>
<evidence type="ECO:0000256" key="2">
    <source>
        <dbReference type="SAM" id="MobiDB-lite"/>
    </source>
</evidence>
<keyword evidence="6" id="KW-1185">Reference proteome</keyword>
<evidence type="ECO:0000313" key="5">
    <source>
        <dbReference type="EMBL" id="ODN01553.1"/>
    </source>
</evidence>
<protein>
    <submittedName>
        <fullName evidence="5">Septin spn5</fullName>
    </submittedName>
</protein>
<feature type="signal peptide" evidence="3">
    <location>
        <begin position="1"/>
        <end position="28"/>
    </location>
</feature>
<comment type="caution">
    <text evidence="5">The sequence shown here is derived from an EMBL/GenBank/DDBJ whole genome shotgun (WGS) entry which is preliminary data.</text>
</comment>
<evidence type="ECO:0000313" key="6">
    <source>
        <dbReference type="Proteomes" id="UP000094527"/>
    </source>
</evidence>
<proteinExistence type="predicted"/>
<dbReference type="Gene3D" id="3.40.50.300">
    <property type="entry name" value="P-loop containing nucleotide triphosphate hydrolases"/>
    <property type="match status" value="2"/>
</dbReference>
<evidence type="ECO:0000256" key="3">
    <source>
        <dbReference type="SAM" id="SignalP"/>
    </source>
</evidence>
<feature type="domain" description="MACPF" evidence="4">
    <location>
        <begin position="1324"/>
        <end position="1637"/>
    </location>
</feature>
<dbReference type="OrthoDB" id="8298301at2759"/>
<feature type="chain" id="PRO_5008905197" evidence="3">
    <location>
        <begin position="29"/>
        <end position="1684"/>
    </location>
</feature>
<dbReference type="Pfam" id="PF01823">
    <property type="entry name" value="MACPF"/>
    <property type="match status" value="1"/>
</dbReference>
<feature type="coiled-coil region" evidence="1">
    <location>
        <begin position="1625"/>
        <end position="1682"/>
    </location>
</feature>
<feature type="region of interest" description="Disordered" evidence="2">
    <location>
        <begin position="29"/>
        <end position="97"/>
    </location>
</feature>
<dbReference type="PROSITE" id="PS51412">
    <property type="entry name" value="MACPF_2"/>
    <property type="match status" value="1"/>
</dbReference>
<feature type="compositionally biased region" description="Low complexity" evidence="2">
    <location>
        <begin position="757"/>
        <end position="772"/>
    </location>
</feature>
<dbReference type="SUPFAM" id="SSF52540">
    <property type="entry name" value="P-loop containing nucleoside triphosphate hydrolases"/>
    <property type="match status" value="2"/>
</dbReference>
<dbReference type="InterPro" id="IPR027417">
    <property type="entry name" value="P-loop_NTPase"/>
</dbReference>
<feature type="compositionally biased region" description="Polar residues" evidence="2">
    <location>
        <begin position="776"/>
        <end position="786"/>
    </location>
</feature>
<organism evidence="5 6">
    <name type="scientific">Orchesella cincta</name>
    <name type="common">Springtail</name>
    <name type="synonym">Podura cincta</name>
    <dbReference type="NCBI Taxonomy" id="48709"/>
    <lineage>
        <taxon>Eukaryota</taxon>
        <taxon>Metazoa</taxon>
        <taxon>Ecdysozoa</taxon>
        <taxon>Arthropoda</taxon>
        <taxon>Hexapoda</taxon>
        <taxon>Collembola</taxon>
        <taxon>Entomobryomorpha</taxon>
        <taxon>Entomobryoidea</taxon>
        <taxon>Orchesellidae</taxon>
        <taxon>Orchesellinae</taxon>
        <taxon>Orchesella</taxon>
    </lineage>
</organism>
<feature type="region of interest" description="Disordered" evidence="2">
    <location>
        <begin position="755"/>
        <end position="815"/>
    </location>
</feature>
<keyword evidence="3" id="KW-0732">Signal</keyword>
<reference evidence="5 6" key="1">
    <citation type="journal article" date="2016" name="Genome Biol. Evol.">
        <title>Gene Family Evolution Reflects Adaptation to Soil Environmental Stressors in the Genome of the Collembolan Orchesella cincta.</title>
        <authorList>
            <person name="Faddeeva-Vakhrusheva A."/>
            <person name="Derks M.F."/>
            <person name="Anvar S.Y."/>
            <person name="Agamennone V."/>
            <person name="Suring W."/>
            <person name="Smit S."/>
            <person name="van Straalen N.M."/>
            <person name="Roelofs D."/>
        </authorList>
    </citation>
    <scope>NUCLEOTIDE SEQUENCE [LARGE SCALE GENOMIC DNA]</scope>
    <source>
        <tissue evidence="5">Mixed pool</tissue>
    </source>
</reference>
<sequence>MYKFDTMSNHWILLGLLLISVILNSATATNSSVQDGNEDSDYPAPVVADSTTTTPPGYPEISDPDILPKNRSEPSPTIHDERAVLEPEKLEESSQHESSTITNITIFIVGRSGSGVSSTIRELIGPDTTCVKPDGNETFQNFMEYTLTLSNTDQPEYNIKLVDVPGFVDGRTLEQDAKILASMKSYSQQYGFPNYYLALSRFDDNRMDGVHSLFVQLLKRVELFQKIYFKNATSDNTVFLLTRLMSETRTTQRRPVNKINIFKNIIEQYTSFAPPITAIVGDNNAGKEHSAPVEGGYYKLPNKQHYPKNIWEALINVSSSSSADEERKREILTTMMNRRESKDIKCEARLVPTDWVYYDDDAYDYLYLIQQKNITVEQNEVNNKIQDEFDKTLYSEKLKRIVQTLALQLRLQNMNITSNKTLPTTLSGQAALFQSNRFSSGISAILLTAAFNMRMPEYIKSINVGFGYDLLKDEIVPQTPFRTDILRSTQIGYALPTFLNCRKFFEPDVNYYKTYSQTMPDYTTERFKYLEFPGKENMTEYKFDLRLKEGFNLKPDDRDNVVTLFAVKETRTLKCSLDKAHLVLNSDILEASEYISKFNQRSKDSVNEWQNFFNKFGSHIVTQTYGGGSMIASLVGSNLRNILVSQSKVESALDSVVKLTNFSGPELPDPSYRFFGGSPDAQMEKFHELPTETQKILLNAWTETLSSDFDMLNYDLGLEPISEFIKTFSKEKGDFIEEAIELLLRGELIYQRKSRNRTTTVRSTPKPTTRTPYISHDTTNPTTRQPIWQPKPGYAPAPAASGEASESKEAGTMNSFPLNDTDVVGLMGQTLEEQQKLAAKRFEEQMEVMRRQREEQRRRAQEQTARMLEMYRKQTENQGIYTKQLEEQIKNQTENQISATNAQIELIRRKNYDDQKKHVIDMIDMSRKRCQTLRDEYNKCKYSSNPFKSCGSRELEECENCKHDVVAASNDILELPPTVSVVVMGRKGSGITSTVRQLLGTNAVIHQTHVAVASTDILEYTLRIQPPTGETGSYYLKVIDVPGLGAEQTLELDTEILASLKAYLSDKGIPTFFVVVTKFNDNLIYQQYTQLVKRVEIFQRALFHTTTDNAVFLLARFLNDSPEIRQFPSDMVNEFKRVIEHSTTFPSPIEILLGDNKPDEATPVEGGYYRLPNNELYPKNVWQKLLEVSRRSVITKDARTQAVIHHVLETMIGSREAELHTQEVVPHIEDEVEFDEDTKALLYLLAQDNVLLPRNEVQRRLHDEYENQEADVQIQGALQALALQVRLRNDNITEFQQLPQTIPDTLKFLQVDGITSKYSLLLLEKGLHLEAPSYPVNSLVVGYGYDLLRGTPLRQTPFQENVQVISTCLGYYFPKFMDCEKLDDVEEKTLANVAESAEELQTECLEYLKVSLPETGIDATQLRNCEAKPFINLNPSDSGTLVAIREVRVLKCKIRTKNDISLNKHFISAVNALPALNTSDSRSVSEWRLFLHHFGAHIVKKGYGGGSIQVTQSLSGEGTSGTTTKENIEQALNSIANFENATIVSENESKDLIYQFRGGNVNPKANQLNLLDSELQIEILTGWKNSLNIDFDMLTNELELVPLSQLVGVVDTNKEGDAANATSLLLQGRLQAENVENEFENAENERNVELIKASKQALILQNANIEEALDRLQQLNDVLDSETD</sequence>
<feature type="compositionally biased region" description="Basic and acidic residues" evidence="2">
    <location>
        <begin position="66"/>
        <end position="95"/>
    </location>
</feature>
<gene>
    <name evidence="5" type="ORF">Ocin01_05134</name>
</gene>
<feature type="compositionally biased region" description="Low complexity" evidence="2">
    <location>
        <begin position="792"/>
        <end position="804"/>
    </location>
</feature>
<keyword evidence="1" id="KW-0175">Coiled coil</keyword>
<dbReference type="EMBL" id="LJIJ01000147">
    <property type="protein sequence ID" value="ODN01553.1"/>
    <property type="molecule type" value="Genomic_DNA"/>
</dbReference>
<evidence type="ECO:0000256" key="1">
    <source>
        <dbReference type="SAM" id="Coils"/>
    </source>
</evidence>
<feature type="coiled-coil region" evidence="1">
    <location>
        <begin position="832"/>
        <end position="866"/>
    </location>
</feature>